<dbReference type="OMA" id="YTHFKDD"/>
<sequence>MASGDKEYRPMVTWMYDLILWFLSLLVDLFFREVHPRGSWKVPKRGPVILVAAPHANQFVDSLILMRVMRMELHRRIAFLIAQKSFKRRFVGLLARFTGSVPVTRAMDNLKPGKGTIYLPDPVNNPTLLRGHGTDFTSSAFEVGGTISLPSVGGRSSSTDIGEIKGPEEIILKKPFKTQQALQQLTGRDDIDEECNFKKGADGKSPAGFQGSRFKVAPHVDQTQVYNAVFETLNHGGCIGIFPEGGSHDRPDLLPLKAGVALMALGAVAANPDCDVTIIPVGMNYFHAHKFRSRAVIEFGNPVKVPPELVKMYKEGQKRESVGTLLDTIYQALVTVTVTSPDYESLMVIQAARRLYNPTGKKLPLPMVVELNRRLAKGYAHYKDDPRIISLKKSVLDYNKQLRILGIRDHQVQYAKFSIFKVVATLIYRLGKLVVMAIGTLPGFVLFLPVFVATKLISIKKSREALAASSVKIQGRDVMATWKLLVALAFAPLLYTFYTVLLTYWTYSHRVWGYVPGWVPLWTIVPLGFWIFPSITFAALRIGEIGMDILKSLRPLVLSLNPSSANTLVRLRERRAELSIQVTDLINTLGPEMFPDFDSSRVVSNPFKDTIFRENLPSSSLESLEDTHETEEPLDDYGRPRVIHRSHTESSMQDQLPRNESFHDLASFGFFSTRPSSRSRSRSSSNGGLIGSSGFPLKEFSTLDTKESFDEVSKRIRGAMRERGRQRRRKSEDSNMWEAASDSGSPSPENRKDV</sequence>
<dbReference type="GO" id="GO:0004366">
    <property type="term" value="F:glycerol-3-phosphate O-acyltransferase activity"/>
    <property type="evidence" value="ECO:0007669"/>
    <property type="project" value="TreeGrafter"/>
</dbReference>
<feature type="compositionally biased region" description="Low complexity" evidence="1">
    <location>
        <begin position="673"/>
        <end position="695"/>
    </location>
</feature>
<dbReference type="STRING" id="535722.E4V196"/>
<evidence type="ECO:0000259" key="3">
    <source>
        <dbReference type="SMART" id="SM00563"/>
    </source>
</evidence>
<dbReference type="PANTHER" id="PTHR31605">
    <property type="entry name" value="GLYCEROL-3-PHOSPHATE O-ACYLTRANSFERASE 1"/>
    <property type="match status" value="1"/>
</dbReference>
<dbReference type="eggNOG" id="ENOG502QQ2N">
    <property type="taxonomic scope" value="Eukaryota"/>
</dbReference>
<feature type="region of interest" description="Disordered" evidence="1">
    <location>
        <begin position="620"/>
        <end position="640"/>
    </location>
</feature>
<dbReference type="CDD" id="cd07992">
    <property type="entry name" value="LPLAT_AAK14816-like"/>
    <property type="match status" value="1"/>
</dbReference>
<dbReference type="InterPro" id="IPR002123">
    <property type="entry name" value="Plipid/glycerol_acylTrfase"/>
</dbReference>
<dbReference type="PANTHER" id="PTHR31605:SF0">
    <property type="entry name" value="GLYCEROL-3-PHOSPHATE O-ACYLTRANSFERASE 1"/>
    <property type="match status" value="1"/>
</dbReference>
<dbReference type="InterPro" id="IPR052744">
    <property type="entry name" value="GPAT/DAPAT"/>
</dbReference>
<evidence type="ECO:0000313" key="4">
    <source>
        <dbReference type="EMBL" id="EFR03811.1"/>
    </source>
</evidence>
<feature type="transmembrane region" description="Helical" evidence="2">
    <location>
        <begin position="434"/>
        <end position="453"/>
    </location>
</feature>
<dbReference type="FunCoup" id="E4V196">
    <property type="interactions" value="81"/>
</dbReference>
<feature type="transmembrane region" description="Helical" evidence="2">
    <location>
        <begin position="12"/>
        <end position="31"/>
    </location>
</feature>
<dbReference type="InParanoid" id="E4V196"/>
<evidence type="ECO:0000256" key="2">
    <source>
        <dbReference type="SAM" id="Phobius"/>
    </source>
</evidence>
<accession>E4V196</accession>
<feature type="transmembrane region" description="Helical" evidence="2">
    <location>
        <begin position="484"/>
        <end position="507"/>
    </location>
</feature>
<feature type="compositionally biased region" description="Basic and acidic residues" evidence="1">
    <location>
        <begin position="704"/>
        <end position="723"/>
    </location>
</feature>
<protein>
    <submittedName>
        <fullName evidence="4">Glycerol-3-phosphate O-acyltransferase 1</fullName>
    </submittedName>
</protein>
<feature type="compositionally biased region" description="Basic and acidic residues" evidence="1">
    <location>
        <begin position="625"/>
        <end position="639"/>
    </location>
</feature>
<dbReference type="GO" id="GO:0008654">
    <property type="term" value="P:phospholipid biosynthetic process"/>
    <property type="evidence" value="ECO:0007669"/>
    <property type="project" value="TreeGrafter"/>
</dbReference>
<gene>
    <name evidence="4" type="ORF">MGYG_06811</name>
</gene>
<keyword evidence="2" id="KW-0812">Transmembrane</keyword>
<reference evidence="5" key="1">
    <citation type="journal article" date="2012" name="MBio">
        <title>Comparative genome analysis of Trichophyton rubrum and related dermatophytes reveals candidate genes involved in infection.</title>
        <authorList>
            <person name="Martinez D.A."/>
            <person name="Oliver B.G."/>
            <person name="Graeser Y."/>
            <person name="Goldberg J.M."/>
            <person name="Li W."/>
            <person name="Martinez-Rossi N.M."/>
            <person name="Monod M."/>
            <person name="Shelest E."/>
            <person name="Barton R.C."/>
            <person name="Birch E."/>
            <person name="Brakhage A.A."/>
            <person name="Chen Z."/>
            <person name="Gurr S.J."/>
            <person name="Heiman D."/>
            <person name="Heitman J."/>
            <person name="Kosti I."/>
            <person name="Rossi A."/>
            <person name="Saif S."/>
            <person name="Samalova M."/>
            <person name="Saunders C.W."/>
            <person name="Shea T."/>
            <person name="Summerbell R.C."/>
            <person name="Xu J."/>
            <person name="Young S."/>
            <person name="Zeng Q."/>
            <person name="Birren B.W."/>
            <person name="Cuomo C.A."/>
            <person name="White T.C."/>
        </authorList>
    </citation>
    <scope>NUCLEOTIDE SEQUENCE [LARGE SCALE GENOMIC DNA]</scope>
    <source>
        <strain evidence="5">ATCC MYA-4604 / CBS 118893</strain>
    </source>
</reference>
<keyword evidence="4" id="KW-0012">Acyltransferase</keyword>
<dbReference type="VEuPathDB" id="FungiDB:MGYG_06811"/>
<dbReference type="SUPFAM" id="SSF69593">
    <property type="entry name" value="Glycerol-3-phosphate (1)-acyltransferase"/>
    <property type="match status" value="2"/>
</dbReference>
<dbReference type="AlphaFoldDB" id="E4V196"/>
<keyword evidence="5" id="KW-1185">Reference proteome</keyword>
<organism evidence="5">
    <name type="scientific">Arthroderma gypseum (strain ATCC MYA-4604 / CBS 118893)</name>
    <name type="common">Microsporum gypseum</name>
    <dbReference type="NCBI Taxonomy" id="535722"/>
    <lineage>
        <taxon>Eukaryota</taxon>
        <taxon>Fungi</taxon>
        <taxon>Dikarya</taxon>
        <taxon>Ascomycota</taxon>
        <taxon>Pezizomycotina</taxon>
        <taxon>Eurotiomycetes</taxon>
        <taxon>Eurotiomycetidae</taxon>
        <taxon>Onygenales</taxon>
        <taxon>Arthrodermataceae</taxon>
        <taxon>Nannizzia</taxon>
    </lineage>
</organism>
<dbReference type="EMBL" id="DS989827">
    <property type="protein sequence ID" value="EFR03811.1"/>
    <property type="molecule type" value="Genomic_DNA"/>
</dbReference>
<feature type="domain" description="Phospholipid/glycerol acyltransferase" evidence="3">
    <location>
        <begin position="49"/>
        <end position="286"/>
    </location>
</feature>
<evidence type="ECO:0000313" key="5">
    <source>
        <dbReference type="Proteomes" id="UP000002669"/>
    </source>
</evidence>
<proteinExistence type="predicted"/>
<dbReference type="SMART" id="SM00563">
    <property type="entry name" value="PlsC"/>
    <property type="match status" value="1"/>
</dbReference>
<dbReference type="HOGENOM" id="CLU_007860_1_0_1"/>
<feature type="transmembrane region" description="Helical" evidence="2">
    <location>
        <begin position="519"/>
        <end position="540"/>
    </location>
</feature>
<name>E4V196_ARTGP</name>
<keyword evidence="2" id="KW-1133">Transmembrane helix</keyword>
<dbReference type="Pfam" id="PF01553">
    <property type="entry name" value="Acyltransferase"/>
    <property type="match status" value="1"/>
</dbReference>
<dbReference type="Proteomes" id="UP000002669">
    <property type="component" value="Unassembled WGS sequence"/>
</dbReference>
<dbReference type="GO" id="GO:0016287">
    <property type="term" value="F:glycerone-phosphate O-acyltransferase activity"/>
    <property type="evidence" value="ECO:0007669"/>
    <property type="project" value="TreeGrafter"/>
</dbReference>
<evidence type="ECO:0000256" key="1">
    <source>
        <dbReference type="SAM" id="MobiDB-lite"/>
    </source>
</evidence>
<keyword evidence="2" id="KW-0472">Membrane</keyword>
<dbReference type="RefSeq" id="XP_003170819.1">
    <property type="nucleotide sequence ID" value="XM_003170771.1"/>
</dbReference>
<feature type="region of interest" description="Disordered" evidence="1">
    <location>
        <begin position="673"/>
        <end position="754"/>
    </location>
</feature>
<dbReference type="GeneID" id="10026062"/>
<dbReference type="OrthoDB" id="2427554at2759"/>
<keyword evidence="4" id="KW-0808">Transferase</keyword>